<dbReference type="GO" id="GO:0005198">
    <property type="term" value="F:structural molecule activity"/>
    <property type="evidence" value="ECO:0007669"/>
    <property type="project" value="InterPro"/>
</dbReference>
<dbReference type="GO" id="GO:0005923">
    <property type="term" value="C:bicellular tight junction"/>
    <property type="evidence" value="ECO:0007669"/>
    <property type="project" value="UniProtKB-SubCell"/>
</dbReference>
<dbReference type="RefSeq" id="XP_012693385.1">
    <property type="nucleotide sequence ID" value="XM_012837931.3"/>
</dbReference>
<evidence type="ECO:0000256" key="4">
    <source>
        <dbReference type="ARBA" id="ARBA00022692"/>
    </source>
</evidence>
<comment type="subcellular location">
    <subcellularLocation>
        <location evidence="8">Cell junction</location>
        <location evidence="8">Tight junction</location>
    </subcellularLocation>
    <subcellularLocation>
        <location evidence="8">Cell membrane</location>
        <topology evidence="8">Multi-pass membrane protein</topology>
    </subcellularLocation>
</comment>
<dbReference type="PROSITE" id="PS01346">
    <property type="entry name" value="CLAUDIN"/>
    <property type="match status" value="1"/>
</dbReference>
<feature type="transmembrane region" description="Helical" evidence="8">
    <location>
        <begin position="122"/>
        <end position="141"/>
    </location>
</feature>
<dbReference type="Gene3D" id="1.20.140.150">
    <property type="match status" value="1"/>
</dbReference>
<dbReference type="InterPro" id="IPR004031">
    <property type="entry name" value="PMP22/EMP/MP20/Claudin"/>
</dbReference>
<gene>
    <name evidence="11" type="primary">cldn15lb</name>
</gene>
<comment type="caution">
    <text evidence="8">Lacks conserved residue(s) required for the propagation of feature annotation.</text>
</comment>
<dbReference type="GO" id="GO:0005886">
    <property type="term" value="C:plasma membrane"/>
    <property type="evidence" value="ECO:0007669"/>
    <property type="project" value="UniProtKB-SubCell"/>
</dbReference>
<comment type="similarity">
    <text evidence="1 8">Belongs to the claudin family.</text>
</comment>
<dbReference type="PRINTS" id="PR01077">
    <property type="entry name" value="CLAUDIN"/>
</dbReference>
<keyword evidence="3 8" id="KW-1003">Cell membrane</keyword>
<dbReference type="OrthoDB" id="8586036at2759"/>
<protein>
    <recommendedName>
        <fullName evidence="8">Claudin</fullName>
    </recommendedName>
</protein>
<dbReference type="GO" id="GO:0035622">
    <property type="term" value="P:intrahepatic bile duct development"/>
    <property type="evidence" value="ECO:0007669"/>
    <property type="project" value="Ensembl"/>
</dbReference>
<feature type="chain" id="PRO_5028304707" description="Claudin" evidence="9">
    <location>
        <begin position="18"/>
        <end position="225"/>
    </location>
</feature>
<evidence type="ECO:0000256" key="2">
    <source>
        <dbReference type="ARBA" id="ARBA00022427"/>
    </source>
</evidence>
<dbReference type="InterPro" id="IPR006187">
    <property type="entry name" value="Claudin"/>
</dbReference>
<evidence type="ECO:0000256" key="3">
    <source>
        <dbReference type="ARBA" id="ARBA00022475"/>
    </source>
</evidence>
<keyword evidence="7 8" id="KW-0472">Membrane</keyword>
<keyword evidence="5 8" id="KW-0965">Cell junction</keyword>
<evidence type="ECO:0000256" key="9">
    <source>
        <dbReference type="SAM" id="SignalP"/>
    </source>
</evidence>
<evidence type="ECO:0000256" key="8">
    <source>
        <dbReference type="RuleBase" id="RU060637"/>
    </source>
</evidence>
<sequence>MSVLVLQVLGLALGVLGWCMESSCTSSHSWRVGSHVEAVMTSSWFFEGLWMSCTSNSMGSVQCNKHKTVLGLPGYVQGCRALMIIALLLGLASIIVSVLGLKCTKLGSTSQEAKGKIALTGGTLFILSGLCTLSAATWYAVRIVQEFYDPFYGGTKFELGAGLYMGWGAAALAILGGAMLCSSCKMGTSGMPQGGYRYNYSAQGPEKTIYRTAPVSESGTLKAYV</sequence>
<keyword evidence="9" id="KW-0732">Signal</keyword>
<dbReference type="KEGG" id="char:105909311"/>
<keyword evidence="4 8" id="KW-0812">Transmembrane</keyword>
<feature type="signal peptide" evidence="9">
    <location>
        <begin position="1"/>
        <end position="17"/>
    </location>
</feature>
<dbReference type="GeneID" id="105909311"/>
<dbReference type="Pfam" id="PF00822">
    <property type="entry name" value="PMP22_Claudin"/>
    <property type="match status" value="1"/>
</dbReference>
<dbReference type="PANTHER" id="PTHR12002">
    <property type="entry name" value="CLAUDIN"/>
    <property type="match status" value="1"/>
</dbReference>
<dbReference type="InterPro" id="IPR017974">
    <property type="entry name" value="Claudin_CS"/>
</dbReference>
<keyword evidence="6 8" id="KW-1133">Transmembrane helix</keyword>
<evidence type="ECO:0000256" key="1">
    <source>
        <dbReference type="ARBA" id="ARBA00008295"/>
    </source>
</evidence>
<accession>A0A6P3WA22</accession>
<comment type="function">
    <text evidence="8">Claudins function as major constituents of the tight junction complexes that regulate the permeability of epithelia.</text>
</comment>
<organism evidence="10 11">
    <name type="scientific">Clupea harengus</name>
    <name type="common">Atlantic herring</name>
    <dbReference type="NCBI Taxonomy" id="7950"/>
    <lineage>
        <taxon>Eukaryota</taxon>
        <taxon>Metazoa</taxon>
        <taxon>Chordata</taxon>
        <taxon>Craniata</taxon>
        <taxon>Vertebrata</taxon>
        <taxon>Euteleostomi</taxon>
        <taxon>Actinopterygii</taxon>
        <taxon>Neopterygii</taxon>
        <taxon>Teleostei</taxon>
        <taxon>Clupei</taxon>
        <taxon>Clupeiformes</taxon>
        <taxon>Clupeoidei</taxon>
        <taxon>Clupeidae</taxon>
        <taxon>Clupea</taxon>
    </lineage>
</organism>
<evidence type="ECO:0000256" key="7">
    <source>
        <dbReference type="ARBA" id="ARBA00023136"/>
    </source>
</evidence>
<dbReference type="CTD" id="436719"/>
<dbReference type="AlphaFoldDB" id="A0A6P3WA22"/>
<keyword evidence="10" id="KW-1185">Reference proteome</keyword>
<name>A0A6P3WA22_CLUHA</name>
<keyword evidence="2 8" id="KW-0796">Tight junction</keyword>
<feature type="transmembrane region" description="Helical" evidence="8">
    <location>
        <begin position="81"/>
        <end position="101"/>
    </location>
</feature>
<evidence type="ECO:0000313" key="11">
    <source>
        <dbReference type="RefSeq" id="XP_012693385.1"/>
    </source>
</evidence>
<evidence type="ECO:0000256" key="5">
    <source>
        <dbReference type="ARBA" id="ARBA00022949"/>
    </source>
</evidence>
<evidence type="ECO:0000313" key="10">
    <source>
        <dbReference type="Proteomes" id="UP000515152"/>
    </source>
</evidence>
<proteinExistence type="inferred from homology"/>
<dbReference type="Proteomes" id="UP000515152">
    <property type="component" value="Chromosome 9"/>
</dbReference>
<evidence type="ECO:0000256" key="6">
    <source>
        <dbReference type="ARBA" id="ARBA00022989"/>
    </source>
</evidence>
<feature type="transmembrane region" description="Helical" evidence="8">
    <location>
        <begin position="161"/>
        <end position="181"/>
    </location>
</feature>
<reference evidence="11" key="1">
    <citation type="submission" date="2025-08" db="UniProtKB">
        <authorList>
            <consortium name="RefSeq"/>
        </authorList>
    </citation>
    <scope>IDENTIFICATION</scope>
</reference>